<accession>L1JCB5</accession>
<dbReference type="EMBL" id="JH992998">
    <property type="protein sequence ID" value="EKX45730.1"/>
    <property type="molecule type" value="Genomic_DNA"/>
</dbReference>
<organism evidence="1">
    <name type="scientific">Guillardia theta (strain CCMP2712)</name>
    <name type="common">Cryptophyte</name>
    <dbReference type="NCBI Taxonomy" id="905079"/>
    <lineage>
        <taxon>Eukaryota</taxon>
        <taxon>Cryptophyceae</taxon>
        <taxon>Pyrenomonadales</taxon>
        <taxon>Geminigeraceae</taxon>
        <taxon>Guillardia</taxon>
    </lineage>
</organism>
<keyword evidence="3" id="KW-1185">Reference proteome</keyword>
<evidence type="ECO:0000313" key="1">
    <source>
        <dbReference type="EMBL" id="EKX45730.1"/>
    </source>
</evidence>
<dbReference type="AlphaFoldDB" id="L1JCB5"/>
<reference evidence="3" key="2">
    <citation type="submission" date="2012-11" db="EMBL/GenBank/DDBJ databases">
        <authorList>
            <person name="Kuo A."/>
            <person name="Curtis B.A."/>
            <person name="Tanifuji G."/>
            <person name="Burki F."/>
            <person name="Gruber A."/>
            <person name="Irimia M."/>
            <person name="Maruyama S."/>
            <person name="Arias M.C."/>
            <person name="Ball S.G."/>
            <person name="Gile G.H."/>
            <person name="Hirakawa Y."/>
            <person name="Hopkins J.F."/>
            <person name="Rensing S.A."/>
            <person name="Schmutz J."/>
            <person name="Symeonidi A."/>
            <person name="Elias M."/>
            <person name="Eveleigh R.J."/>
            <person name="Herman E.K."/>
            <person name="Klute M.J."/>
            <person name="Nakayama T."/>
            <person name="Obornik M."/>
            <person name="Reyes-Prieto A."/>
            <person name="Armbrust E.V."/>
            <person name="Aves S.J."/>
            <person name="Beiko R.G."/>
            <person name="Coutinho P."/>
            <person name="Dacks J.B."/>
            <person name="Durnford D.G."/>
            <person name="Fast N.M."/>
            <person name="Green B.R."/>
            <person name="Grisdale C."/>
            <person name="Hempe F."/>
            <person name="Henrissat B."/>
            <person name="Hoppner M.P."/>
            <person name="Ishida K.-I."/>
            <person name="Kim E."/>
            <person name="Koreny L."/>
            <person name="Kroth P.G."/>
            <person name="Liu Y."/>
            <person name="Malik S.-B."/>
            <person name="Maier U.G."/>
            <person name="McRose D."/>
            <person name="Mock T."/>
            <person name="Neilson J.A."/>
            <person name="Onodera N.T."/>
            <person name="Poole A.M."/>
            <person name="Pritham E.J."/>
            <person name="Richards T.A."/>
            <person name="Rocap G."/>
            <person name="Roy S.W."/>
            <person name="Sarai C."/>
            <person name="Schaack S."/>
            <person name="Shirato S."/>
            <person name="Slamovits C.H."/>
            <person name="Spencer D.F."/>
            <person name="Suzuki S."/>
            <person name="Worden A.Z."/>
            <person name="Zauner S."/>
            <person name="Barry K."/>
            <person name="Bell C."/>
            <person name="Bharti A.K."/>
            <person name="Crow J.A."/>
            <person name="Grimwood J."/>
            <person name="Kramer R."/>
            <person name="Lindquist E."/>
            <person name="Lucas S."/>
            <person name="Salamov A."/>
            <person name="McFadden G.I."/>
            <person name="Lane C.E."/>
            <person name="Keeling P.J."/>
            <person name="Gray M.W."/>
            <person name="Grigoriev I.V."/>
            <person name="Archibald J.M."/>
        </authorList>
    </citation>
    <scope>NUCLEOTIDE SEQUENCE</scope>
    <source>
        <strain evidence="3">CCMP2712</strain>
    </source>
</reference>
<dbReference type="RefSeq" id="XP_005832710.1">
    <property type="nucleotide sequence ID" value="XM_005832653.1"/>
</dbReference>
<evidence type="ECO:0000313" key="2">
    <source>
        <dbReference type="EnsemblProtists" id="EKX45730"/>
    </source>
</evidence>
<name>L1JCB5_GUITC</name>
<dbReference type="GeneID" id="17302397"/>
<dbReference type="Proteomes" id="UP000011087">
    <property type="component" value="Unassembled WGS sequence"/>
</dbReference>
<dbReference type="KEGG" id="gtt:GUITHDRAFT_108604"/>
<gene>
    <name evidence="1" type="ORF">GUITHDRAFT_108604</name>
</gene>
<dbReference type="PaxDb" id="55529-EKX45730"/>
<dbReference type="HOGENOM" id="CLU_2799383_0_0_1"/>
<proteinExistence type="predicted"/>
<sequence length="68" mass="7313">MHVLRLVSLYGGYPHSPYCFSDGSYCSSGNESSVTIANTGYGSPTEPVFNVDLGYQSSVGSPAYYVEF</sequence>
<reference evidence="2" key="3">
    <citation type="submission" date="2015-06" db="UniProtKB">
        <authorList>
            <consortium name="EnsemblProtists"/>
        </authorList>
    </citation>
    <scope>IDENTIFICATION</scope>
</reference>
<reference evidence="1 3" key="1">
    <citation type="journal article" date="2012" name="Nature">
        <title>Algal genomes reveal evolutionary mosaicism and the fate of nucleomorphs.</title>
        <authorList>
            <consortium name="DOE Joint Genome Institute"/>
            <person name="Curtis B.A."/>
            <person name="Tanifuji G."/>
            <person name="Burki F."/>
            <person name="Gruber A."/>
            <person name="Irimia M."/>
            <person name="Maruyama S."/>
            <person name="Arias M.C."/>
            <person name="Ball S.G."/>
            <person name="Gile G.H."/>
            <person name="Hirakawa Y."/>
            <person name="Hopkins J.F."/>
            <person name="Kuo A."/>
            <person name="Rensing S.A."/>
            <person name="Schmutz J."/>
            <person name="Symeonidi A."/>
            <person name="Elias M."/>
            <person name="Eveleigh R.J."/>
            <person name="Herman E.K."/>
            <person name="Klute M.J."/>
            <person name="Nakayama T."/>
            <person name="Obornik M."/>
            <person name="Reyes-Prieto A."/>
            <person name="Armbrust E.V."/>
            <person name="Aves S.J."/>
            <person name="Beiko R.G."/>
            <person name="Coutinho P."/>
            <person name="Dacks J.B."/>
            <person name="Durnford D.G."/>
            <person name="Fast N.M."/>
            <person name="Green B.R."/>
            <person name="Grisdale C.J."/>
            <person name="Hempel F."/>
            <person name="Henrissat B."/>
            <person name="Hoppner M.P."/>
            <person name="Ishida K."/>
            <person name="Kim E."/>
            <person name="Koreny L."/>
            <person name="Kroth P.G."/>
            <person name="Liu Y."/>
            <person name="Malik S.B."/>
            <person name="Maier U.G."/>
            <person name="McRose D."/>
            <person name="Mock T."/>
            <person name="Neilson J.A."/>
            <person name="Onodera N.T."/>
            <person name="Poole A.M."/>
            <person name="Pritham E.J."/>
            <person name="Richards T.A."/>
            <person name="Rocap G."/>
            <person name="Roy S.W."/>
            <person name="Sarai C."/>
            <person name="Schaack S."/>
            <person name="Shirato S."/>
            <person name="Slamovits C.H."/>
            <person name="Spencer D.F."/>
            <person name="Suzuki S."/>
            <person name="Worden A.Z."/>
            <person name="Zauner S."/>
            <person name="Barry K."/>
            <person name="Bell C."/>
            <person name="Bharti A.K."/>
            <person name="Crow J.A."/>
            <person name="Grimwood J."/>
            <person name="Kramer R."/>
            <person name="Lindquist E."/>
            <person name="Lucas S."/>
            <person name="Salamov A."/>
            <person name="McFadden G.I."/>
            <person name="Lane C.E."/>
            <person name="Keeling P.J."/>
            <person name="Gray M.W."/>
            <person name="Grigoriev I.V."/>
            <person name="Archibald J.M."/>
        </authorList>
    </citation>
    <scope>NUCLEOTIDE SEQUENCE</scope>
    <source>
        <strain evidence="1 3">CCMP2712</strain>
    </source>
</reference>
<protein>
    <submittedName>
        <fullName evidence="1 2">Uncharacterized protein</fullName>
    </submittedName>
</protein>
<evidence type="ECO:0000313" key="3">
    <source>
        <dbReference type="Proteomes" id="UP000011087"/>
    </source>
</evidence>
<dbReference type="EnsemblProtists" id="EKX45730">
    <property type="protein sequence ID" value="EKX45730"/>
    <property type="gene ID" value="GUITHDRAFT_108604"/>
</dbReference>